<evidence type="ECO:0000256" key="1">
    <source>
        <dbReference type="SAM" id="MobiDB-lite"/>
    </source>
</evidence>
<feature type="region of interest" description="Disordered" evidence="1">
    <location>
        <begin position="106"/>
        <end position="125"/>
    </location>
</feature>
<gene>
    <name evidence="2" type="ORF">GCM10023149_33370</name>
</gene>
<accession>A0ABP8GSL6</accession>
<dbReference type="Pfam" id="PF14328">
    <property type="entry name" value="DUF4385"/>
    <property type="match status" value="1"/>
</dbReference>
<evidence type="ECO:0000313" key="3">
    <source>
        <dbReference type="Proteomes" id="UP001500582"/>
    </source>
</evidence>
<proteinExistence type="predicted"/>
<feature type="compositionally biased region" description="Basic and acidic residues" evidence="1">
    <location>
        <begin position="107"/>
        <end position="125"/>
    </location>
</feature>
<comment type="caution">
    <text evidence="2">The sequence shown here is derived from an EMBL/GenBank/DDBJ whole genome shotgun (WGS) entry which is preliminary data.</text>
</comment>
<dbReference type="EMBL" id="BAABFT010000009">
    <property type="protein sequence ID" value="GAA4329006.1"/>
    <property type="molecule type" value="Genomic_DNA"/>
</dbReference>
<evidence type="ECO:0000313" key="2">
    <source>
        <dbReference type="EMBL" id="GAA4329006.1"/>
    </source>
</evidence>
<dbReference type="InterPro" id="IPR025494">
    <property type="entry name" value="DUF4385"/>
</dbReference>
<organism evidence="2 3">
    <name type="scientific">Mucilaginibacter gynuensis</name>
    <dbReference type="NCBI Taxonomy" id="1302236"/>
    <lineage>
        <taxon>Bacteria</taxon>
        <taxon>Pseudomonadati</taxon>
        <taxon>Bacteroidota</taxon>
        <taxon>Sphingobacteriia</taxon>
        <taxon>Sphingobacteriales</taxon>
        <taxon>Sphingobacteriaceae</taxon>
        <taxon>Mucilaginibacter</taxon>
    </lineage>
</organism>
<keyword evidence="3" id="KW-1185">Reference proteome</keyword>
<dbReference type="RefSeq" id="WP_345212270.1">
    <property type="nucleotide sequence ID" value="NZ_BAABFT010000009.1"/>
</dbReference>
<reference evidence="3" key="1">
    <citation type="journal article" date="2019" name="Int. J. Syst. Evol. Microbiol.">
        <title>The Global Catalogue of Microorganisms (GCM) 10K type strain sequencing project: providing services to taxonomists for standard genome sequencing and annotation.</title>
        <authorList>
            <consortium name="The Broad Institute Genomics Platform"/>
            <consortium name="The Broad Institute Genome Sequencing Center for Infectious Disease"/>
            <person name="Wu L."/>
            <person name="Ma J."/>
        </authorList>
    </citation>
    <scope>NUCLEOTIDE SEQUENCE [LARGE SCALE GENOMIC DNA]</scope>
    <source>
        <strain evidence="3">JCM 17705</strain>
    </source>
</reference>
<dbReference type="Proteomes" id="UP001500582">
    <property type="component" value="Unassembled WGS sequence"/>
</dbReference>
<protein>
    <submittedName>
        <fullName evidence="2">DUF4385 domain-containing protein</fullName>
    </submittedName>
</protein>
<sequence>MPDQPSYLNFDKINYAWHPDIDYRAHPENYRVGKGKQGVLTCEPCKSEIGPYWRFKSEDVAKESSKKIYELFLAYLEAGDFVGADMARKYLQMGYTHARRYANYKGGKKDDAEKNHAQLERGTGDPEKARAANIFYDCWKAAEATESYAAMKKQWKHERG</sequence>
<name>A0ABP8GSL6_9SPHI</name>